<evidence type="ECO:0000256" key="4">
    <source>
        <dbReference type="ARBA" id="ARBA00022723"/>
    </source>
</evidence>
<dbReference type="GO" id="GO:0046688">
    <property type="term" value="P:response to copper ion"/>
    <property type="evidence" value="ECO:0007669"/>
    <property type="project" value="InterPro"/>
</dbReference>
<feature type="transmembrane region" description="Helical" evidence="9">
    <location>
        <begin position="178"/>
        <end position="195"/>
    </location>
</feature>
<organism evidence="12 13">
    <name type="scientific">Paenibacillus nanensis</name>
    <dbReference type="NCBI Taxonomy" id="393251"/>
    <lineage>
        <taxon>Bacteria</taxon>
        <taxon>Bacillati</taxon>
        <taxon>Bacillota</taxon>
        <taxon>Bacilli</taxon>
        <taxon>Bacillales</taxon>
        <taxon>Paenibacillaceae</taxon>
        <taxon>Paenibacillus</taxon>
    </lineage>
</organism>
<accession>A0A3A1V921</accession>
<comment type="caution">
    <text evidence="12">The sequence shown here is derived from an EMBL/GenBank/DDBJ whole genome shotgun (WGS) entry which is preliminary data.</text>
</comment>
<keyword evidence="7" id="KW-0186">Copper</keyword>
<feature type="transmembrane region" description="Helical" evidence="9">
    <location>
        <begin position="340"/>
        <end position="361"/>
    </location>
</feature>
<keyword evidence="5" id="KW-0732">Signal</keyword>
<protein>
    <recommendedName>
        <fullName evidence="14">Copper resistance protein CopC</fullName>
    </recommendedName>
</protein>
<feature type="transmembrane region" description="Helical" evidence="9">
    <location>
        <begin position="139"/>
        <end position="157"/>
    </location>
</feature>
<dbReference type="GO" id="GO:0005507">
    <property type="term" value="F:copper ion binding"/>
    <property type="evidence" value="ECO:0007669"/>
    <property type="project" value="InterPro"/>
</dbReference>
<dbReference type="InterPro" id="IPR007348">
    <property type="entry name" value="CopC_dom"/>
</dbReference>
<dbReference type="SUPFAM" id="SSF81296">
    <property type="entry name" value="E set domains"/>
    <property type="match status" value="1"/>
</dbReference>
<keyword evidence="2" id="KW-1003">Cell membrane</keyword>
<proteinExistence type="predicted"/>
<dbReference type="AlphaFoldDB" id="A0A3A1V921"/>
<keyword evidence="3 9" id="KW-0812">Transmembrane</keyword>
<dbReference type="Gene3D" id="2.60.40.1220">
    <property type="match status" value="1"/>
</dbReference>
<keyword evidence="8 9" id="KW-0472">Membrane</keyword>
<dbReference type="InterPro" id="IPR008457">
    <property type="entry name" value="Cu-R_CopD_dom"/>
</dbReference>
<name>A0A3A1V921_9BACL</name>
<sequence>MAACLLLPQTAGAHASLTNASPAPGAQLDSSPGQVVLTFNERLENKLFELQVFDQNGELVTNQPAALSENQSEISVALPRLPDGIYTVTYSVISADGHPIAESYIFSIGQLMSAQPSIEERSGSNMDGRQLLVYSSRTVYFLSLLLLVGWIFWGIAGRTDNKAIRETYSCWLLRLQRLFMLSLLFMVAMHLPEYMEEWDPAKLTTLLFGSAIGASWLSSLILSLLSFVWLGRTKWMDGLWILLVLAAKTFNGHAMAFEPVYRTIILDGAHLLAAAVWSGGLFYLVVHWRKHPEHRVEFLPKFSKFAFLSIAALTVTGISSALIFLPSIKYLQYTEWGTLFIVKCVLVVIVIIAGAILRWLLKRKKRHIGMMVKADFSLMLLIVIIASIFTSLNPRPANEPLSWHVMGESMHMTTSISPKTPGNNRFSVVLWITEGSAVPKKVNLYLQYEDDQKIAPIEVPLEPSLTENGQYSFSAEGPYLPFAGKWMVELRVLDSDDDETVYHHKIMVY</sequence>
<evidence type="ECO:0000256" key="6">
    <source>
        <dbReference type="ARBA" id="ARBA00022989"/>
    </source>
</evidence>
<evidence type="ECO:0000256" key="5">
    <source>
        <dbReference type="ARBA" id="ARBA00022729"/>
    </source>
</evidence>
<evidence type="ECO:0000256" key="8">
    <source>
        <dbReference type="ARBA" id="ARBA00023136"/>
    </source>
</evidence>
<dbReference type="PANTHER" id="PTHR34820:SF4">
    <property type="entry name" value="INNER MEMBRANE PROTEIN YEBZ"/>
    <property type="match status" value="1"/>
</dbReference>
<dbReference type="InterPro" id="IPR014755">
    <property type="entry name" value="Cu-Rt/internalin_Ig-like"/>
</dbReference>
<keyword evidence="4" id="KW-0479">Metal-binding</keyword>
<evidence type="ECO:0000259" key="10">
    <source>
        <dbReference type="Pfam" id="PF04234"/>
    </source>
</evidence>
<dbReference type="Pfam" id="PF04234">
    <property type="entry name" value="CopC"/>
    <property type="match status" value="1"/>
</dbReference>
<dbReference type="GO" id="GO:0005886">
    <property type="term" value="C:plasma membrane"/>
    <property type="evidence" value="ECO:0007669"/>
    <property type="project" value="UniProtKB-SubCell"/>
</dbReference>
<dbReference type="EMBL" id="QXQA01000003">
    <property type="protein sequence ID" value="RIX53920.1"/>
    <property type="molecule type" value="Genomic_DNA"/>
</dbReference>
<feature type="transmembrane region" description="Helical" evidence="9">
    <location>
        <begin position="373"/>
        <end position="392"/>
    </location>
</feature>
<dbReference type="GO" id="GO:0006825">
    <property type="term" value="P:copper ion transport"/>
    <property type="evidence" value="ECO:0007669"/>
    <property type="project" value="InterPro"/>
</dbReference>
<evidence type="ECO:0008006" key="14">
    <source>
        <dbReference type="Google" id="ProtNLM"/>
    </source>
</evidence>
<dbReference type="Pfam" id="PF05425">
    <property type="entry name" value="CopD"/>
    <property type="match status" value="1"/>
</dbReference>
<keyword evidence="13" id="KW-1185">Reference proteome</keyword>
<feature type="domain" description="Copper resistance protein D" evidence="11">
    <location>
        <begin position="297"/>
        <end position="387"/>
    </location>
</feature>
<feature type="transmembrane region" description="Helical" evidence="9">
    <location>
        <begin position="207"/>
        <end position="231"/>
    </location>
</feature>
<comment type="subcellular location">
    <subcellularLocation>
        <location evidence="1">Cell membrane</location>
        <topology evidence="1">Multi-pass membrane protein</topology>
    </subcellularLocation>
</comment>
<evidence type="ECO:0000256" key="2">
    <source>
        <dbReference type="ARBA" id="ARBA00022475"/>
    </source>
</evidence>
<evidence type="ECO:0000256" key="9">
    <source>
        <dbReference type="SAM" id="Phobius"/>
    </source>
</evidence>
<feature type="transmembrane region" description="Helical" evidence="9">
    <location>
        <begin position="263"/>
        <end position="285"/>
    </location>
</feature>
<evidence type="ECO:0000256" key="1">
    <source>
        <dbReference type="ARBA" id="ARBA00004651"/>
    </source>
</evidence>
<reference evidence="12 13" key="1">
    <citation type="submission" date="2018-09" db="EMBL/GenBank/DDBJ databases">
        <title>Paenibacillus aracenensis nov. sp. isolated from a cave in southern Spain.</title>
        <authorList>
            <person name="Jurado V."/>
            <person name="Gutierrez-Patricio S."/>
            <person name="Gonzalez-Pimentel J.L."/>
            <person name="Miller A.Z."/>
            <person name="Laiz L."/>
            <person name="Saiz-Jimenez C."/>
        </authorList>
    </citation>
    <scope>NUCLEOTIDE SEQUENCE [LARGE SCALE GENOMIC DNA]</scope>
    <source>
        <strain evidence="12 13">DSM 22867</strain>
    </source>
</reference>
<evidence type="ECO:0000256" key="3">
    <source>
        <dbReference type="ARBA" id="ARBA00022692"/>
    </source>
</evidence>
<dbReference type="InterPro" id="IPR014756">
    <property type="entry name" value="Ig_E-set"/>
</dbReference>
<evidence type="ECO:0000259" key="11">
    <source>
        <dbReference type="Pfam" id="PF05425"/>
    </source>
</evidence>
<keyword evidence="6 9" id="KW-1133">Transmembrane helix</keyword>
<feature type="domain" description="CopC" evidence="10">
    <location>
        <begin position="14"/>
        <end position="108"/>
    </location>
</feature>
<dbReference type="PANTHER" id="PTHR34820">
    <property type="entry name" value="INNER MEMBRANE PROTEIN YEBZ"/>
    <property type="match status" value="1"/>
</dbReference>
<evidence type="ECO:0000313" key="12">
    <source>
        <dbReference type="EMBL" id="RIX53920.1"/>
    </source>
</evidence>
<feature type="transmembrane region" description="Helical" evidence="9">
    <location>
        <begin position="238"/>
        <end position="257"/>
    </location>
</feature>
<dbReference type="GO" id="GO:0042597">
    <property type="term" value="C:periplasmic space"/>
    <property type="evidence" value="ECO:0007669"/>
    <property type="project" value="InterPro"/>
</dbReference>
<dbReference type="Proteomes" id="UP000266482">
    <property type="component" value="Unassembled WGS sequence"/>
</dbReference>
<feature type="transmembrane region" description="Helical" evidence="9">
    <location>
        <begin position="305"/>
        <end position="328"/>
    </location>
</feature>
<dbReference type="OrthoDB" id="2353937at2"/>
<evidence type="ECO:0000313" key="13">
    <source>
        <dbReference type="Proteomes" id="UP000266482"/>
    </source>
</evidence>
<gene>
    <name evidence="12" type="ORF">D3P08_06585</name>
</gene>
<dbReference type="InterPro" id="IPR032694">
    <property type="entry name" value="CopC/D"/>
</dbReference>
<evidence type="ECO:0000256" key="7">
    <source>
        <dbReference type="ARBA" id="ARBA00023008"/>
    </source>
</evidence>